<dbReference type="SUPFAM" id="SSF53098">
    <property type="entry name" value="Ribonuclease H-like"/>
    <property type="match status" value="1"/>
</dbReference>
<evidence type="ECO:0000256" key="1">
    <source>
        <dbReference type="SAM" id="MobiDB-lite"/>
    </source>
</evidence>
<name>A0A8B6BXZ8_MYTGA</name>
<dbReference type="Proteomes" id="UP000596742">
    <property type="component" value="Unassembled WGS sequence"/>
</dbReference>
<dbReference type="OrthoDB" id="6141287at2759"/>
<keyword evidence="3" id="KW-1185">Reference proteome</keyword>
<feature type="region of interest" description="Disordered" evidence="1">
    <location>
        <begin position="1"/>
        <end position="38"/>
    </location>
</feature>
<gene>
    <name evidence="2" type="ORF">MGAL_10B067979</name>
</gene>
<dbReference type="AlphaFoldDB" id="A0A8B6BXZ8"/>
<accession>A0A8B6BXZ8</accession>
<dbReference type="InterPro" id="IPR036397">
    <property type="entry name" value="RNaseH_sf"/>
</dbReference>
<proteinExistence type="predicted"/>
<evidence type="ECO:0000313" key="3">
    <source>
        <dbReference type="Proteomes" id="UP000596742"/>
    </source>
</evidence>
<reference evidence="2" key="1">
    <citation type="submission" date="2018-11" db="EMBL/GenBank/DDBJ databases">
        <authorList>
            <person name="Alioto T."/>
            <person name="Alioto T."/>
        </authorList>
    </citation>
    <scope>NUCLEOTIDE SEQUENCE</scope>
</reference>
<organism evidence="2 3">
    <name type="scientific">Mytilus galloprovincialis</name>
    <name type="common">Mediterranean mussel</name>
    <dbReference type="NCBI Taxonomy" id="29158"/>
    <lineage>
        <taxon>Eukaryota</taxon>
        <taxon>Metazoa</taxon>
        <taxon>Spiralia</taxon>
        <taxon>Lophotrochozoa</taxon>
        <taxon>Mollusca</taxon>
        <taxon>Bivalvia</taxon>
        <taxon>Autobranchia</taxon>
        <taxon>Pteriomorphia</taxon>
        <taxon>Mytilida</taxon>
        <taxon>Mytiloidea</taxon>
        <taxon>Mytilidae</taxon>
        <taxon>Mytilinae</taxon>
        <taxon>Mytilus</taxon>
    </lineage>
</organism>
<feature type="compositionally biased region" description="Basic residues" evidence="1">
    <location>
        <begin position="1"/>
        <end position="27"/>
    </location>
</feature>
<sequence>MQKEKKRKQTSNRKENKKRRISLKKKKNLNERKTPLKRDPLMRHNLEDFLKERKKNLNERKNCVKEGPTYETQLEMNIDDTVNLSQIPQQIIISGTESKVFFDLETTGLGRNSDITQIAAQNGDNVFQRYIIPMVDLQIETNRVTGITYSQSTNIMYVHGEKVEPVSIQKAMSDFLEFLICFRKTYFNWSQYL</sequence>
<protein>
    <recommendedName>
        <fullName evidence="4">Exonuclease domain-containing protein</fullName>
    </recommendedName>
</protein>
<dbReference type="EMBL" id="UYJE01000784">
    <property type="protein sequence ID" value="VDH96443.1"/>
    <property type="molecule type" value="Genomic_DNA"/>
</dbReference>
<feature type="compositionally biased region" description="Basic and acidic residues" evidence="1">
    <location>
        <begin position="28"/>
        <end position="38"/>
    </location>
</feature>
<comment type="caution">
    <text evidence="2">The sequence shown here is derived from an EMBL/GenBank/DDBJ whole genome shotgun (WGS) entry which is preliminary data.</text>
</comment>
<dbReference type="GO" id="GO:0003676">
    <property type="term" value="F:nucleic acid binding"/>
    <property type="evidence" value="ECO:0007669"/>
    <property type="project" value="InterPro"/>
</dbReference>
<dbReference type="InterPro" id="IPR012337">
    <property type="entry name" value="RNaseH-like_sf"/>
</dbReference>
<evidence type="ECO:0008006" key="4">
    <source>
        <dbReference type="Google" id="ProtNLM"/>
    </source>
</evidence>
<dbReference type="Gene3D" id="3.30.420.10">
    <property type="entry name" value="Ribonuclease H-like superfamily/Ribonuclease H"/>
    <property type="match status" value="1"/>
</dbReference>
<evidence type="ECO:0000313" key="2">
    <source>
        <dbReference type="EMBL" id="VDH96443.1"/>
    </source>
</evidence>